<dbReference type="Pfam" id="PF01408">
    <property type="entry name" value="GFO_IDH_MocA"/>
    <property type="match status" value="1"/>
</dbReference>
<evidence type="ECO:0000259" key="2">
    <source>
        <dbReference type="Pfam" id="PF22725"/>
    </source>
</evidence>
<accession>A0A2T2X9F1</accession>
<dbReference type="SUPFAM" id="SSF51735">
    <property type="entry name" value="NAD(P)-binding Rossmann-fold domains"/>
    <property type="match status" value="1"/>
</dbReference>
<protein>
    <submittedName>
        <fullName evidence="3">Gfo/Idh/MocA family oxidoreductase</fullName>
    </submittedName>
</protein>
<dbReference type="Pfam" id="PF22725">
    <property type="entry name" value="GFO_IDH_MocA_C3"/>
    <property type="match status" value="1"/>
</dbReference>
<evidence type="ECO:0000259" key="1">
    <source>
        <dbReference type="Pfam" id="PF01408"/>
    </source>
</evidence>
<dbReference type="PANTHER" id="PTHR43249:SF1">
    <property type="entry name" value="D-GLUCOSIDE 3-DEHYDROGENASE"/>
    <property type="match status" value="1"/>
</dbReference>
<dbReference type="Gene3D" id="3.30.360.10">
    <property type="entry name" value="Dihydrodipicolinate Reductase, domain 2"/>
    <property type="match status" value="1"/>
</dbReference>
<sequence>MAPLKLGLIGCGKIGQKHLQALVHQKDFSLVATMDTDISRAEAAAVAFDAEAFDSAAMMLTRGSLDAVVIATPSGAHKEMALQALEEGCHVLIEKPMTLCYQDAREILERARMYERKVSVTQFNRLLPAVSWMLQAIQEGRLGKLVNGGISVRWARPQSYYDEAPWRGTRAMDGGVLFNQAIHALDVLLQAMGPVEEVFAHAGTLSHHIEAEDTVAGTLRFVSGALASVAATTSVPVANLEERITIVGDGGVVVIGPTTNQIQVWRVDGEDEDEVRRDLSEMPARPGWQSHADALVDFAQAIRENRTPVLSGETAATSVAVVEALTRSALEHRPVPLREVMGHD</sequence>
<dbReference type="Proteomes" id="UP000242972">
    <property type="component" value="Unassembled WGS sequence"/>
</dbReference>
<dbReference type="AlphaFoldDB" id="A0A2T2X9F1"/>
<dbReference type="PANTHER" id="PTHR43249">
    <property type="entry name" value="UDP-N-ACETYL-2-AMINO-2-DEOXY-D-GLUCURONATE OXIDASE"/>
    <property type="match status" value="1"/>
</dbReference>
<organism evidence="3 4">
    <name type="scientific">Sulfobacillus benefaciens</name>
    <dbReference type="NCBI Taxonomy" id="453960"/>
    <lineage>
        <taxon>Bacteria</taxon>
        <taxon>Bacillati</taxon>
        <taxon>Bacillota</taxon>
        <taxon>Clostridia</taxon>
        <taxon>Eubacteriales</taxon>
        <taxon>Clostridiales Family XVII. Incertae Sedis</taxon>
        <taxon>Sulfobacillus</taxon>
    </lineage>
</organism>
<name>A0A2T2X9F1_9FIRM</name>
<dbReference type="Gene3D" id="3.40.50.720">
    <property type="entry name" value="NAD(P)-binding Rossmann-like Domain"/>
    <property type="match status" value="1"/>
</dbReference>
<dbReference type="InterPro" id="IPR055170">
    <property type="entry name" value="GFO_IDH_MocA-like_dom"/>
</dbReference>
<dbReference type="EMBL" id="PXYW01000068">
    <property type="protein sequence ID" value="PSR31078.1"/>
    <property type="molecule type" value="Genomic_DNA"/>
</dbReference>
<feature type="domain" description="Gfo/Idh/MocA-like oxidoreductase N-terminal" evidence="1">
    <location>
        <begin position="5"/>
        <end position="121"/>
    </location>
</feature>
<dbReference type="InterPro" id="IPR036291">
    <property type="entry name" value="NAD(P)-bd_dom_sf"/>
</dbReference>
<proteinExistence type="predicted"/>
<dbReference type="InterPro" id="IPR000683">
    <property type="entry name" value="Gfo/Idh/MocA-like_OxRdtase_N"/>
</dbReference>
<dbReference type="SUPFAM" id="SSF55347">
    <property type="entry name" value="Glyceraldehyde-3-phosphate dehydrogenase-like, C-terminal domain"/>
    <property type="match status" value="1"/>
</dbReference>
<evidence type="ECO:0000313" key="4">
    <source>
        <dbReference type="Proteomes" id="UP000242972"/>
    </source>
</evidence>
<comment type="caution">
    <text evidence="3">The sequence shown here is derived from an EMBL/GenBank/DDBJ whole genome shotgun (WGS) entry which is preliminary data.</text>
</comment>
<gene>
    <name evidence="3" type="ORF">C7B46_17205</name>
</gene>
<evidence type="ECO:0000313" key="3">
    <source>
        <dbReference type="EMBL" id="PSR31078.1"/>
    </source>
</evidence>
<reference evidence="3 4" key="1">
    <citation type="journal article" date="2014" name="BMC Genomics">
        <title>Comparison of environmental and isolate Sulfobacillus genomes reveals diverse carbon, sulfur, nitrogen, and hydrogen metabolisms.</title>
        <authorList>
            <person name="Justice N.B."/>
            <person name="Norman A."/>
            <person name="Brown C.T."/>
            <person name="Singh A."/>
            <person name="Thomas B.C."/>
            <person name="Banfield J.F."/>
        </authorList>
    </citation>
    <scope>NUCLEOTIDE SEQUENCE [LARGE SCALE GENOMIC DNA]</scope>
    <source>
        <strain evidence="3">AMDSBA4</strain>
    </source>
</reference>
<dbReference type="GO" id="GO:0000166">
    <property type="term" value="F:nucleotide binding"/>
    <property type="evidence" value="ECO:0007669"/>
    <property type="project" value="InterPro"/>
</dbReference>
<feature type="domain" description="GFO/IDH/MocA-like oxidoreductase" evidence="2">
    <location>
        <begin position="134"/>
        <end position="253"/>
    </location>
</feature>
<dbReference type="InterPro" id="IPR052515">
    <property type="entry name" value="Gfo/Idh/MocA_Oxidoreductase"/>
</dbReference>